<accession>A0ABN1JVJ6</accession>
<evidence type="ECO:0000256" key="4">
    <source>
        <dbReference type="ARBA" id="ARBA00022803"/>
    </source>
</evidence>
<comment type="pathway">
    <text evidence="1">Protein modification; protein glycosylation.</text>
</comment>
<keyword evidence="7" id="KW-1185">Reference proteome</keyword>
<organism evidence="6 7">
    <name type="scientific">Ideonella azotifigens</name>
    <dbReference type="NCBI Taxonomy" id="513160"/>
    <lineage>
        <taxon>Bacteria</taxon>
        <taxon>Pseudomonadati</taxon>
        <taxon>Pseudomonadota</taxon>
        <taxon>Betaproteobacteria</taxon>
        <taxon>Burkholderiales</taxon>
        <taxon>Sphaerotilaceae</taxon>
        <taxon>Ideonella</taxon>
    </lineage>
</organism>
<keyword evidence="4" id="KW-0802">TPR repeat</keyword>
<feature type="domain" description="O-GlcNAc transferase C-terminal" evidence="5">
    <location>
        <begin position="256"/>
        <end position="437"/>
    </location>
</feature>
<evidence type="ECO:0000256" key="3">
    <source>
        <dbReference type="ARBA" id="ARBA00022737"/>
    </source>
</evidence>
<feature type="domain" description="O-GlcNAc transferase C-terminal" evidence="5">
    <location>
        <begin position="11"/>
        <end position="242"/>
    </location>
</feature>
<dbReference type="InterPro" id="IPR029489">
    <property type="entry name" value="OGT/SEC/SPY_C"/>
</dbReference>
<reference evidence="6 7" key="1">
    <citation type="journal article" date="2019" name="Int. J. Syst. Evol. Microbiol.">
        <title>The Global Catalogue of Microorganisms (GCM) 10K type strain sequencing project: providing services to taxonomists for standard genome sequencing and annotation.</title>
        <authorList>
            <consortium name="The Broad Institute Genomics Platform"/>
            <consortium name="The Broad Institute Genome Sequencing Center for Infectious Disease"/>
            <person name="Wu L."/>
            <person name="Ma J."/>
        </authorList>
    </citation>
    <scope>NUCLEOTIDE SEQUENCE [LARGE SCALE GENOMIC DNA]</scope>
    <source>
        <strain evidence="6 7">JCM 15503</strain>
    </source>
</reference>
<dbReference type="Pfam" id="PF13844">
    <property type="entry name" value="Glyco_transf_41"/>
    <property type="match status" value="2"/>
</dbReference>
<comment type="caution">
    <text evidence="6">The sequence shown here is derived from an EMBL/GenBank/DDBJ whole genome shotgun (WGS) entry which is preliminary data.</text>
</comment>
<evidence type="ECO:0000259" key="5">
    <source>
        <dbReference type="Pfam" id="PF13844"/>
    </source>
</evidence>
<evidence type="ECO:0000256" key="2">
    <source>
        <dbReference type="ARBA" id="ARBA00022679"/>
    </source>
</evidence>
<dbReference type="PANTHER" id="PTHR44998">
    <property type="match status" value="1"/>
</dbReference>
<dbReference type="PANTHER" id="PTHR44998:SF1">
    <property type="entry name" value="UDP-N-ACETYLGLUCOSAMINE--PEPTIDE N-ACETYLGLUCOSAMINYLTRANSFERASE 110 KDA SUBUNIT"/>
    <property type="match status" value="1"/>
</dbReference>
<dbReference type="Gene3D" id="3.40.50.2000">
    <property type="entry name" value="Glycogen Phosphorylase B"/>
    <property type="match status" value="1"/>
</dbReference>
<gene>
    <name evidence="6" type="ORF">GCM10009107_15910</name>
</gene>
<evidence type="ECO:0000313" key="6">
    <source>
        <dbReference type="EMBL" id="GAA0747424.1"/>
    </source>
</evidence>
<dbReference type="Proteomes" id="UP001500279">
    <property type="component" value="Unassembled WGS sequence"/>
</dbReference>
<dbReference type="Gene3D" id="3.40.50.11380">
    <property type="match status" value="1"/>
</dbReference>
<keyword evidence="3" id="KW-0677">Repeat</keyword>
<sequence length="463" mass="50216">MHHYARSRAWCEWEDFAQWPARALAMLADPGEQGRLPPFHLLSLPGISAADQRDCADQWMAARLAASADERALLAREFASTDLLAAPGPGPATRRLRIGYLSCDFHQHATALLMVEMLEAHDAADFELHAYSHGADDGLGMRQRLARCFAQFHDISGLDDLQAARAIHADGIDILVDLKGYTAGTRTALLTYRPAPLQVSFLGYPGTLGGGFCDYLISDHFITPQDRAGDYSEALACMPHSYQPHGRSMALPPAPSRAAAGLPEQGLVLCCFNQAYKFTPAMFDIWCQLLAQVPGSVLWLLHSDQAEGNLRQEAMQRGIAPHRLVFAEDQPHAAHLARLQLADLALDTSPYNAHTTASDALWAGVPLVTCAGETFASRVAGSLLRAVGLPELVTHDLVAYAALAASLATDPARLRALRLRLAALRVHAPLFDVPGHARSLETLYRAMWARHQAGLPPAALSLS</sequence>
<proteinExistence type="predicted"/>
<evidence type="ECO:0000256" key="1">
    <source>
        <dbReference type="ARBA" id="ARBA00004922"/>
    </source>
</evidence>
<dbReference type="EMBL" id="BAAAEW010000007">
    <property type="protein sequence ID" value="GAA0747424.1"/>
    <property type="molecule type" value="Genomic_DNA"/>
</dbReference>
<dbReference type="SUPFAM" id="SSF53756">
    <property type="entry name" value="UDP-Glycosyltransferase/glycogen phosphorylase"/>
    <property type="match status" value="1"/>
</dbReference>
<keyword evidence="2" id="KW-0808">Transferase</keyword>
<protein>
    <recommendedName>
        <fullName evidence="5">O-GlcNAc transferase C-terminal domain-containing protein</fullName>
    </recommendedName>
</protein>
<name>A0ABN1JVJ6_9BURK</name>
<evidence type="ECO:0000313" key="7">
    <source>
        <dbReference type="Proteomes" id="UP001500279"/>
    </source>
</evidence>